<evidence type="ECO:0000256" key="1">
    <source>
        <dbReference type="ARBA" id="ARBA00004117"/>
    </source>
</evidence>
<dbReference type="AlphaFoldDB" id="A0A6I6AD46"/>
<gene>
    <name evidence="8" type="ORF">F1728_16905</name>
</gene>
<dbReference type="KEGG" id="gim:F1728_16905"/>
<dbReference type="GO" id="GO:0071978">
    <property type="term" value="P:bacterial-type flagellum-dependent swarming motility"/>
    <property type="evidence" value="ECO:0007669"/>
    <property type="project" value="TreeGrafter"/>
</dbReference>
<proteinExistence type="inferred from homology"/>
<dbReference type="InterPro" id="IPR020013">
    <property type="entry name" value="Flagellar_FlgE/F/G"/>
</dbReference>
<keyword evidence="8" id="KW-0282">Flagellum</keyword>
<name>A0A6I6AD46_9PLAN</name>
<evidence type="ECO:0000256" key="3">
    <source>
        <dbReference type="ARBA" id="ARBA00023143"/>
    </source>
</evidence>
<dbReference type="PANTHER" id="PTHR30435">
    <property type="entry name" value="FLAGELLAR PROTEIN"/>
    <property type="match status" value="1"/>
</dbReference>
<evidence type="ECO:0000256" key="5">
    <source>
        <dbReference type="SAM" id="MobiDB-lite"/>
    </source>
</evidence>
<dbReference type="InterPro" id="IPR037925">
    <property type="entry name" value="FlgE/F/G-like"/>
</dbReference>
<evidence type="ECO:0000313" key="9">
    <source>
        <dbReference type="Proteomes" id="UP000427281"/>
    </source>
</evidence>
<keyword evidence="9" id="KW-1185">Reference proteome</keyword>
<accession>A0A6I6AD46</accession>
<keyword evidence="3 4" id="KW-0975">Bacterial flagellum</keyword>
<feature type="region of interest" description="Disordered" evidence="5">
    <location>
        <begin position="148"/>
        <end position="167"/>
    </location>
</feature>
<comment type="subcellular location">
    <subcellularLocation>
        <location evidence="1 4">Bacterial flagellum basal body</location>
    </subcellularLocation>
</comment>
<reference evidence="8 9" key="1">
    <citation type="submission" date="2019-09" db="EMBL/GenBank/DDBJ databases">
        <title>Gimesia benthica sp. nov., a novel bacterium isolated from deep-sea water of the Northwest Indian Ocean.</title>
        <authorList>
            <person name="Dai X."/>
        </authorList>
    </citation>
    <scope>NUCLEOTIDE SEQUENCE [LARGE SCALE GENOMIC DNA]</scope>
    <source>
        <strain evidence="8 9">E7</strain>
    </source>
</reference>
<sequence length="597" mass="65034">MVHPSHTGRTRIGRQPASAANARQSGPRVRSGLRGKPSDYPRTISRSKLEVEPCCCKEADMRKNFERIIFAVSVCVLAGVLFIQGILYLRDLGFTDESTPVTLSLAQDPNSVTEPEPALTENELTPLPDLPQIELALAEANDGTELAAEAPTLDGPRLTVPESGQGKILANPESARPALPLLPALEAEHPQTPGPLMPPLNAEPLAEKPRHDDAAADKLIRSIIKEHLPHATPEELQIWFEELRGVPPKVANDMLAIRKLLQPKTALRMPIEKWEELNPTLELAPPQQQSVSSTHNRGSDQGGFIGFSSQADRDELLQRLRPTVDALRMSRDVIVNNIANAGTVGFKRLNVEFEALPYEYIETPASEKNSAAPPIAVGMGSQVLQTRLSQTAGELIRTGRKLDVAIEGQGFLQVSLGEQTLFTRAGRLMIDDQRRLCLRGSQQNFPLAPEIRVPESAHSVQIRENGAVVAIVANKESADAEQELGTIQLSCFADDTELFPRESCLFEATARSGVPRELTPGKQGAGLLVAGMLEASNVSIAEELEALASIKQRVDALQTIYQLDTLEPVQADLGPPSDRIARPESQRLPRGNRPIIK</sequence>
<dbReference type="GO" id="GO:0009425">
    <property type="term" value="C:bacterial-type flagellum basal body"/>
    <property type="evidence" value="ECO:0007669"/>
    <property type="project" value="UniProtKB-SubCell"/>
</dbReference>
<keyword evidence="6" id="KW-0812">Transmembrane</keyword>
<feature type="compositionally biased region" description="Basic residues" evidence="5">
    <location>
        <begin position="1"/>
        <end position="12"/>
    </location>
</feature>
<keyword evidence="6" id="KW-1133">Transmembrane helix</keyword>
<evidence type="ECO:0000256" key="4">
    <source>
        <dbReference type="RuleBase" id="RU362116"/>
    </source>
</evidence>
<keyword evidence="8" id="KW-0969">Cilium</keyword>
<feature type="compositionally biased region" description="Polar residues" evidence="5">
    <location>
        <begin position="286"/>
        <end position="296"/>
    </location>
</feature>
<keyword evidence="8" id="KW-0966">Cell projection</keyword>
<feature type="region of interest" description="Disordered" evidence="5">
    <location>
        <begin position="569"/>
        <end position="597"/>
    </location>
</feature>
<dbReference type="Pfam" id="PF22692">
    <property type="entry name" value="LlgE_F_G_D1"/>
    <property type="match status" value="1"/>
</dbReference>
<evidence type="ECO:0000259" key="7">
    <source>
        <dbReference type="Pfam" id="PF22692"/>
    </source>
</evidence>
<feature type="transmembrane region" description="Helical" evidence="6">
    <location>
        <begin position="68"/>
        <end position="89"/>
    </location>
</feature>
<feature type="region of interest" description="Disordered" evidence="5">
    <location>
        <begin position="283"/>
        <end position="302"/>
    </location>
</feature>
<keyword evidence="6" id="KW-0472">Membrane</keyword>
<feature type="domain" description="Flagellar hook protein FlgE/F/G-like D1" evidence="7">
    <location>
        <begin position="405"/>
        <end position="470"/>
    </location>
</feature>
<feature type="region of interest" description="Disordered" evidence="5">
    <location>
        <begin position="1"/>
        <end position="42"/>
    </location>
</feature>
<evidence type="ECO:0000256" key="6">
    <source>
        <dbReference type="SAM" id="Phobius"/>
    </source>
</evidence>
<dbReference type="Proteomes" id="UP000427281">
    <property type="component" value="Chromosome"/>
</dbReference>
<protein>
    <submittedName>
        <fullName evidence="8">Flagellar hook-basal body complex protein</fullName>
    </submittedName>
</protein>
<comment type="similarity">
    <text evidence="2 4">Belongs to the flagella basal body rod proteins family.</text>
</comment>
<evidence type="ECO:0000313" key="8">
    <source>
        <dbReference type="EMBL" id="QGQ24263.1"/>
    </source>
</evidence>
<evidence type="ECO:0000256" key="2">
    <source>
        <dbReference type="ARBA" id="ARBA00009677"/>
    </source>
</evidence>
<organism evidence="8 9">
    <name type="scientific">Gimesia benthica</name>
    <dbReference type="NCBI Taxonomy" id="2608982"/>
    <lineage>
        <taxon>Bacteria</taxon>
        <taxon>Pseudomonadati</taxon>
        <taxon>Planctomycetota</taxon>
        <taxon>Planctomycetia</taxon>
        <taxon>Planctomycetales</taxon>
        <taxon>Planctomycetaceae</taxon>
        <taxon>Gimesia</taxon>
    </lineage>
</organism>
<dbReference type="NCBIfam" id="TIGR03506">
    <property type="entry name" value="FlgEFG_subfam"/>
    <property type="match status" value="1"/>
</dbReference>
<dbReference type="SUPFAM" id="SSF117143">
    <property type="entry name" value="Flagellar hook protein flgE"/>
    <property type="match status" value="1"/>
</dbReference>
<dbReference type="PANTHER" id="PTHR30435:SF19">
    <property type="entry name" value="FLAGELLAR BASAL-BODY ROD PROTEIN FLGG"/>
    <property type="match status" value="1"/>
</dbReference>
<dbReference type="InterPro" id="IPR053967">
    <property type="entry name" value="LlgE_F_G-like_D1"/>
</dbReference>
<dbReference type="EMBL" id="CP043930">
    <property type="protein sequence ID" value="QGQ24263.1"/>
    <property type="molecule type" value="Genomic_DNA"/>
</dbReference>